<name>A0A4Q9DGV4_9BACL</name>
<dbReference type="AlphaFoldDB" id="A0A4Q9DGV4"/>
<comment type="caution">
    <text evidence="1">The sequence shown here is derived from an EMBL/GenBank/DDBJ whole genome shotgun (WGS) entry which is preliminary data.</text>
</comment>
<protein>
    <submittedName>
        <fullName evidence="1">DUF1800 domain-containing protein</fullName>
    </submittedName>
</protein>
<dbReference type="InterPro" id="IPR014917">
    <property type="entry name" value="DUF1800"/>
</dbReference>
<dbReference type="Pfam" id="PF08811">
    <property type="entry name" value="DUF1800"/>
    <property type="match status" value="1"/>
</dbReference>
<organism evidence="1 2">
    <name type="scientific">Paenibacillus thalictri</name>
    <dbReference type="NCBI Taxonomy" id="2527873"/>
    <lineage>
        <taxon>Bacteria</taxon>
        <taxon>Bacillati</taxon>
        <taxon>Bacillota</taxon>
        <taxon>Bacilli</taxon>
        <taxon>Bacillales</taxon>
        <taxon>Paenibacillaceae</taxon>
        <taxon>Paenibacillus</taxon>
    </lineage>
</organism>
<keyword evidence="2" id="KW-1185">Reference proteome</keyword>
<dbReference type="Proteomes" id="UP000293142">
    <property type="component" value="Unassembled WGS sequence"/>
</dbReference>
<sequence length="438" mass="49022">MGDNWTDKEAAHLLGRATFLSGKEEVTAAVKLGKDETVRRLVAGESITGKTTELLPIVSLKADGKDMSADQIGDQQTYWLYRMVNTEAPLIEKMTLFWHGHFATSYQKVKQTELMVKQNELFRKYALGSFHELVLEVGKDPAMMIWLDSNSNRKGKPNENYAREVMELFTLGIGNYTEQDIREAARAFTGWKYEKALDEVSFQPKQHDDKKKTLLGESGNFNETTVVDVLFRQEALPKYIALKLLHYFAADQPSEAWIQKVAADVKQKSTLGEVLSNLFLSDEFYQDNVRSGLIKTPIEYVAGIVKSLKLPLSKGFTQAARKMGQELYLPPDVAGWRGGASWLMSTSLLSRYQFAESVAKRVNNTLLTSADFSVGADAKPEEWVSSFGKNIGLWELGGSTAQVLSQYAGDTFVYSTQKQSGMKGLLQLLMISPEAQMK</sequence>
<dbReference type="EMBL" id="SIRE01000034">
    <property type="protein sequence ID" value="TBL70063.1"/>
    <property type="molecule type" value="Genomic_DNA"/>
</dbReference>
<dbReference type="OrthoDB" id="9772295at2"/>
<gene>
    <name evidence="1" type="ORF">EYB31_34185</name>
</gene>
<reference evidence="1 2" key="1">
    <citation type="submission" date="2019-02" db="EMBL/GenBank/DDBJ databases">
        <title>Paenibacillus sp. nov., isolated from surface-sterilized tissue of Thalictrum simplex L.</title>
        <authorList>
            <person name="Tuo L."/>
        </authorList>
    </citation>
    <scope>NUCLEOTIDE SEQUENCE [LARGE SCALE GENOMIC DNA]</scope>
    <source>
        <strain evidence="1 2">N2SHLJ1</strain>
    </source>
</reference>
<dbReference type="RefSeq" id="WP_131018087.1">
    <property type="nucleotide sequence ID" value="NZ_SIRE01000034.1"/>
</dbReference>
<evidence type="ECO:0000313" key="1">
    <source>
        <dbReference type="EMBL" id="TBL70063.1"/>
    </source>
</evidence>
<evidence type="ECO:0000313" key="2">
    <source>
        <dbReference type="Proteomes" id="UP000293142"/>
    </source>
</evidence>
<accession>A0A4Q9DGV4</accession>
<proteinExistence type="predicted"/>